<evidence type="ECO:0000313" key="2">
    <source>
        <dbReference type="EMBL" id="OSP09616.1"/>
    </source>
</evidence>
<dbReference type="AlphaFoldDB" id="A0A1X4H9L0"/>
<keyword evidence="1" id="KW-0472">Membrane</keyword>
<sequence>MVRRDALLRRPRAKPYALAAVTAGVVFLEAVTRSRQYAIREGQPVTARTPLDLVVDVAGTYLVVPGLLFVAFYALIAPGSRIPLTGRSLLAFFAGALIGGLAGQYVGVAPHSLRTLLWSETFAADPQILRLWVDVFGSIGRDFLVAVGVLVVARTVRDRRSERSDAAA</sequence>
<comment type="caution">
    <text evidence="2">The sequence shown here is derived from an EMBL/GenBank/DDBJ whole genome shotgun (WGS) entry which is preliminary data.</text>
</comment>
<evidence type="ECO:0000256" key="1">
    <source>
        <dbReference type="SAM" id="Phobius"/>
    </source>
</evidence>
<reference evidence="2 3" key="1">
    <citation type="submission" date="2017-04" db="EMBL/GenBank/DDBJ databases">
        <title>MLSA of the genus Halorubrum.</title>
        <authorList>
            <person name="De La Haba R."/>
            <person name="Sanchez-Porro C."/>
            <person name="Infante-Dominguez C."/>
            <person name="Ventosa A."/>
        </authorList>
    </citation>
    <scope>NUCLEOTIDE SEQUENCE [LARGE SCALE GENOMIC DNA]</scope>
    <source>
        <strain evidence="2 3">DSM 17463</strain>
    </source>
</reference>
<name>A0A1X4H9L0_HALEZ</name>
<dbReference type="STRING" id="1121945.GCA_000421805_00116"/>
<feature type="transmembrane region" description="Helical" evidence="1">
    <location>
        <begin position="89"/>
        <end position="108"/>
    </location>
</feature>
<keyword evidence="1" id="KW-1133">Transmembrane helix</keyword>
<feature type="transmembrane region" description="Helical" evidence="1">
    <location>
        <begin position="58"/>
        <end position="77"/>
    </location>
</feature>
<organism evidence="2 3">
    <name type="scientific">Halorubrum ezzemoulense DSM 17463</name>
    <dbReference type="NCBI Taxonomy" id="1121945"/>
    <lineage>
        <taxon>Archaea</taxon>
        <taxon>Methanobacteriati</taxon>
        <taxon>Methanobacteriota</taxon>
        <taxon>Stenosarchaea group</taxon>
        <taxon>Halobacteria</taxon>
        <taxon>Halobacteriales</taxon>
        <taxon>Haloferacaceae</taxon>
        <taxon>Halorubrum</taxon>
    </lineage>
</organism>
<feature type="transmembrane region" description="Helical" evidence="1">
    <location>
        <begin position="128"/>
        <end position="153"/>
    </location>
</feature>
<evidence type="ECO:0000313" key="3">
    <source>
        <dbReference type="Proteomes" id="UP000193587"/>
    </source>
</evidence>
<keyword evidence="1" id="KW-0812">Transmembrane</keyword>
<gene>
    <name evidence="2" type="ORF">B9H04_04680</name>
</gene>
<dbReference type="RefSeq" id="WP_049929420.1">
    <property type="nucleotide sequence ID" value="NZ_ATXS01000001.1"/>
</dbReference>
<accession>A0A1X4H9L0</accession>
<dbReference type="EMBL" id="NEDJ01000010">
    <property type="protein sequence ID" value="OSP09616.1"/>
    <property type="molecule type" value="Genomic_DNA"/>
</dbReference>
<proteinExistence type="predicted"/>
<dbReference type="Proteomes" id="UP000193587">
    <property type="component" value="Unassembled WGS sequence"/>
</dbReference>
<protein>
    <submittedName>
        <fullName evidence="2">Uncharacterized protein</fullName>
    </submittedName>
</protein>